<gene>
    <name evidence="1" type="ORF">CSSPTR1EN2_LOCUS1585</name>
</gene>
<evidence type="ECO:0000313" key="2">
    <source>
        <dbReference type="Proteomes" id="UP001497512"/>
    </source>
</evidence>
<proteinExistence type="predicted"/>
<organism evidence="1 2">
    <name type="scientific">Sphagnum troendelagicum</name>
    <dbReference type="NCBI Taxonomy" id="128251"/>
    <lineage>
        <taxon>Eukaryota</taxon>
        <taxon>Viridiplantae</taxon>
        <taxon>Streptophyta</taxon>
        <taxon>Embryophyta</taxon>
        <taxon>Bryophyta</taxon>
        <taxon>Sphagnophytina</taxon>
        <taxon>Sphagnopsida</taxon>
        <taxon>Sphagnales</taxon>
        <taxon>Sphagnaceae</taxon>
        <taxon>Sphagnum</taxon>
    </lineage>
</organism>
<dbReference type="Proteomes" id="UP001497512">
    <property type="component" value="Chromosome 1"/>
</dbReference>
<keyword evidence="2" id="KW-1185">Reference proteome</keyword>
<accession>A0ABP0TBM2</accession>
<sequence>MGVGYIQFDQGREQSFHWPPAIKLLDSMLPLQVVYVTRDDVLARGFRTYQRQDLSRRNTSGGQSANMFFYVVGHLAVRRMRNLTNQRRVVVLSAFHTQRLAPDSIMTTLQKKGAAGQDRARRALACFLC</sequence>
<reference evidence="1 2" key="1">
    <citation type="submission" date="2024-02" db="EMBL/GenBank/DDBJ databases">
        <authorList>
            <consortium name="ELIXIR-Norway"/>
            <consortium name="Elixir Norway"/>
        </authorList>
    </citation>
    <scope>NUCLEOTIDE SEQUENCE [LARGE SCALE GENOMIC DNA]</scope>
</reference>
<dbReference type="EMBL" id="OZ019893">
    <property type="protein sequence ID" value="CAK9191827.1"/>
    <property type="molecule type" value="Genomic_DNA"/>
</dbReference>
<name>A0ABP0TBM2_9BRYO</name>
<protein>
    <submittedName>
        <fullName evidence="1">Uncharacterized protein</fullName>
    </submittedName>
</protein>
<evidence type="ECO:0000313" key="1">
    <source>
        <dbReference type="EMBL" id="CAK9191827.1"/>
    </source>
</evidence>